<evidence type="ECO:0000259" key="6">
    <source>
        <dbReference type="Pfam" id="PF00296"/>
    </source>
</evidence>
<keyword evidence="2" id="KW-0288">FMN</keyword>
<dbReference type="Proteomes" id="UP001305521">
    <property type="component" value="Chromosome"/>
</dbReference>
<dbReference type="EMBL" id="CP137852">
    <property type="protein sequence ID" value="WPB85685.1"/>
    <property type="molecule type" value="Genomic_DNA"/>
</dbReference>
<evidence type="ECO:0000256" key="1">
    <source>
        <dbReference type="ARBA" id="ARBA00022630"/>
    </source>
</evidence>
<dbReference type="NCBIfam" id="TIGR03860">
    <property type="entry name" value="FMN_nitrolo"/>
    <property type="match status" value="1"/>
</dbReference>
<organism evidence="7 8">
    <name type="scientific">Sediminicoccus rosea</name>
    <dbReference type="NCBI Taxonomy" id="1225128"/>
    <lineage>
        <taxon>Bacteria</taxon>
        <taxon>Pseudomonadati</taxon>
        <taxon>Pseudomonadota</taxon>
        <taxon>Alphaproteobacteria</taxon>
        <taxon>Acetobacterales</taxon>
        <taxon>Roseomonadaceae</taxon>
        <taxon>Sediminicoccus</taxon>
    </lineage>
</organism>
<dbReference type="Pfam" id="PF00296">
    <property type="entry name" value="Bac_luciferase"/>
    <property type="match status" value="1"/>
</dbReference>
<keyword evidence="8" id="KW-1185">Reference proteome</keyword>
<dbReference type="InterPro" id="IPR036661">
    <property type="entry name" value="Luciferase-like_sf"/>
</dbReference>
<dbReference type="InterPro" id="IPR011251">
    <property type="entry name" value="Luciferase-like_dom"/>
</dbReference>
<evidence type="ECO:0000313" key="8">
    <source>
        <dbReference type="Proteomes" id="UP001305521"/>
    </source>
</evidence>
<dbReference type="GO" id="GO:0016491">
    <property type="term" value="F:oxidoreductase activity"/>
    <property type="evidence" value="ECO:0007669"/>
    <property type="project" value="UniProtKB-KW"/>
</dbReference>
<dbReference type="PIRSF" id="PIRSF000337">
    <property type="entry name" value="NTA_MOA"/>
    <property type="match status" value="1"/>
</dbReference>
<keyword evidence="3 7" id="KW-0560">Oxidoreductase</keyword>
<comment type="similarity">
    <text evidence="5">Belongs to the NtaA/SnaA/DszA monooxygenase family.</text>
</comment>
<sequence length="446" mass="48766">MPQEIRLNAFDMACVGHIQHGMWTHPRDTSANYNTLEHWLGLARLLERGLFDGLFLADVLGVYDVLDGSPDAALRGAVQVPLLDPAMIVPAMAAVTSQLGFGITANLSYETPYLFARRMTTLDHLTNGRIGWNIVTGYLDSAARAMGLGRQMAHDDRYDMADEYMEVVYRLWEESWADDAVRRDAAAGVFTDPSRVRRIRHEGKQFRLDAAHLCEPSPQRTPVLYQAGASSRGMVFAAKHAECVFLNGGPAPDVAKQVAALRALAAPRPIRVFVGATLVMGRTRAEAEEKLAEYRRHSSVEGALAHAAASLGIDFGRYGMDEPIEAGPGNAIQSNVAAMKRATGPRFTKRGLIDQFILGSRQKPMVGSVQEIADRLVAYVEETGVDGFNLSRTVFPECLVEVVDQLVPALQERGAYKTAYAPGTYREKLFGAARLTDPHPAALARG</sequence>
<dbReference type="Gene3D" id="3.20.20.30">
    <property type="entry name" value="Luciferase-like domain"/>
    <property type="match status" value="1"/>
</dbReference>
<accession>A0ABZ0PJB2</accession>
<reference evidence="7 8" key="1">
    <citation type="submission" date="2023-11" db="EMBL/GenBank/DDBJ databases">
        <title>Arctic aerobic anoxygenic photoheterotroph Sediminicoccus rosea KRV36 adapts its photosynthesis to long days of polar summer.</title>
        <authorList>
            <person name="Tomasch J."/>
            <person name="Kopejtka K."/>
            <person name="Bily T."/>
            <person name="Gardiner A.T."/>
            <person name="Gardian Z."/>
            <person name="Shivaramu S."/>
            <person name="Koblizek M."/>
            <person name="Engelhardt F."/>
            <person name="Kaftan D."/>
        </authorList>
    </citation>
    <scope>NUCLEOTIDE SEQUENCE [LARGE SCALE GENOMIC DNA]</scope>
    <source>
        <strain evidence="7 8">R-30</strain>
    </source>
</reference>
<dbReference type="EC" id="1.-.-.-" evidence="7"/>
<proteinExistence type="inferred from homology"/>
<dbReference type="PANTHER" id="PTHR30011">
    <property type="entry name" value="ALKANESULFONATE MONOOXYGENASE-RELATED"/>
    <property type="match status" value="1"/>
</dbReference>
<dbReference type="InterPro" id="IPR051260">
    <property type="entry name" value="Diverse_substr_monoxygenases"/>
</dbReference>
<feature type="domain" description="Luciferase-like" evidence="6">
    <location>
        <begin position="28"/>
        <end position="386"/>
    </location>
</feature>
<evidence type="ECO:0000256" key="4">
    <source>
        <dbReference type="ARBA" id="ARBA00023033"/>
    </source>
</evidence>
<evidence type="ECO:0000256" key="3">
    <source>
        <dbReference type="ARBA" id="ARBA00023002"/>
    </source>
</evidence>
<gene>
    <name evidence="7" type="ORF">R9Z33_02140</name>
</gene>
<evidence type="ECO:0000256" key="2">
    <source>
        <dbReference type="ARBA" id="ARBA00022643"/>
    </source>
</evidence>
<evidence type="ECO:0000313" key="7">
    <source>
        <dbReference type="EMBL" id="WPB85685.1"/>
    </source>
</evidence>
<name>A0ABZ0PJB2_9PROT</name>
<dbReference type="RefSeq" id="WP_318649661.1">
    <property type="nucleotide sequence ID" value="NZ_CP137852.1"/>
</dbReference>
<evidence type="ECO:0000256" key="5">
    <source>
        <dbReference type="ARBA" id="ARBA00033748"/>
    </source>
</evidence>
<dbReference type="InterPro" id="IPR016215">
    <property type="entry name" value="NTA_MOA"/>
</dbReference>
<dbReference type="SUPFAM" id="SSF51679">
    <property type="entry name" value="Bacterial luciferase-like"/>
    <property type="match status" value="1"/>
</dbReference>
<protein>
    <submittedName>
        <fullName evidence="7">LLM class flavin-dependent oxidoreductase</fullName>
        <ecNumber evidence="7">1.-.-.-</ecNumber>
    </submittedName>
</protein>
<dbReference type="PANTHER" id="PTHR30011:SF16">
    <property type="entry name" value="C2H2 FINGER DOMAIN TRANSCRIPTION FACTOR (EUROFUNG)-RELATED"/>
    <property type="match status" value="1"/>
</dbReference>
<keyword evidence="1" id="KW-0285">Flavoprotein</keyword>
<keyword evidence="4" id="KW-0503">Monooxygenase</keyword>